<organism evidence="1">
    <name type="scientific">Anguilla anguilla</name>
    <name type="common">European freshwater eel</name>
    <name type="synonym">Muraena anguilla</name>
    <dbReference type="NCBI Taxonomy" id="7936"/>
    <lineage>
        <taxon>Eukaryota</taxon>
        <taxon>Metazoa</taxon>
        <taxon>Chordata</taxon>
        <taxon>Craniata</taxon>
        <taxon>Vertebrata</taxon>
        <taxon>Euteleostomi</taxon>
        <taxon>Actinopterygii</taxon>
        <taxon>Neopterygii</taxon>
        <taxon>Teleostei</taxon>
        <taxon>Anguilliformes</taxon>
        <taxon>Anguillidae</taxon>
        <taxon>Anguilla</taxon>
    </lineage>
</organism>
<proteinExistence type="predicted"/>
<reference evidence="1" key="1">
    <citation type="submission" date="2014-11" db="EMBL/GenBank/DDBJ databases">
        <authorList>
            <person name="Amaro Gonzalez C."/>
        </authorList>
    </citation>
    <scope>NUCLEOTIDE SEQUENCE</scope>
</reference>
<reference evidence="1" key="2">
    <citation type="journal article" date="2015" name="Fish Shellfish Immunol.">
        <title>Early steps in the European eel (Anguilla anguilla)-Vibrio vulnificus interaction in the gills: Role of the RtxA13 toxin.</title>
        <authorList>
            <person name="Callol A."/>
            <person name="Pajuelo D."/>
            <person name="Ebbesson L."/>
            <person name="Teles M."/>
            <person name="MacKenzie S."/>
            <person name="Amaro C."/>
        </authorList>
    </citation>
    <scope>NUCLEOTIDE SEQUENCE</scope>
</reference>
<sequence length="23" mass="2593">MTVCVWYLQYGTGRLCLSMGIVV</sequence>
<accession>A0A0E9QKK1</accession>
<evidence type="ECO:0000313" key="1">
    <source>
        <dbReference type="EMBL" id="JAH16865.1"/>
    </source>
</evidence>
<dbReference type="EMBL" id="GBXM01091712">
    <property type="protein sequence ID" value="JAH16865.1"/>
    <property type="molecule type" value="Transcribed_RNA"/>
</dbReference>
<name>A0A0E9QKK1_ANGAN</name>
<protein>
    <submittedName>
        <fullName evidence="1">Uncharacterized protein</fullName>
    </submittedName>
</protein>
<dbReference type="AlphaFoldDB" id="A0A0E9QKK1"/>